<dbReference type="PANTHER" id="PTHR46211">
    <property type="entry name" value="GLYCEROPHOSPHORYL DIESTER PHOSPHODIESTERASE"/>
    <property type="match status" value="1"/>
</dbReference>
<dbReference type="Proteomes" id="UP001163328">
    <property type="component" value="Chromosome"/>
</dbReference>
<dbReference type="Pfam" id="PF03009">
    <property type="entry name" value="GDPD"/>
    <property type="match status" value="1"/>
</dbReference>
<keyword evidence="1" id="KW-0732">Signal</keyword>
<sequence>MKKIFLTTSALFIMGLATAQAQQTQIIAHRGFWKTENSAQNSITALQKAAQEQFFGSEFDIHITKDNVLVINHDADVNGIEIETNNYNKIAKVKLKNNEPLPTLENYLKAGKALPNIKLILEIKPHKNVERENQAVAETIQLVEKLNLANQVEYISFSQNICDQVKKQNPQAVVSYLNGDLSPQQVKSKGWDGIDYHFKIYQKNPTWITDAHNLGLITNTWTVNNPEVMEEMIANKIQFISTDEPLVLKAKLQN</sequence>
<dbReference type="RefSeq" id="WP_264434776.1">
    <property type="nucleotide sequence ID" value="NZ_CP081495.1"/>
</dbReference>
<evidence type="ECO:0000313" key="3">
    <source>
        <dbReference type="EMBL" id="UYW02265.1"/>
    </source>
</evidence>
<dbReference type="InterPro" id="IPR017946">
    <property type="entry name" value="PLC-like_Pdiesterase_TIM-brl"/>
</dbReference>
<protein>
    <submittedName>
        <fullName evidence="3">Glycerophosphodiester phosphodiesterase</fullName>
    </submittedName>
</protein>
<name>A0ABY6M369_9FLAO</name>
<evidence type="ECO:0000313" key="4">
    <source>
        <dbReference type="Proteomes" id="UP001163328"/>
    </source>
</evidence>
<reference evidence="3" key="1">
    <citation type="submission" date="2021-08" db="EMBL/GenBank/DDBJ databases">
        <title>Flavobacterium sp. strain CC-SYL302.</title>
        <authorList>
            <person name="Lin S.-Y."/>
            <person name="Lee T.-H."/>
            <person name="Young C.-C."/>
        </authorList>
    </citation>
    <scope>NUCLEOTIDE SEQUENCE</scope>
    <source>
        <strain evidence="3">CC-SYL302</strain>
    </source>
</reference>
<gene>
    <name evidence="3" type="ORF">K5I29_05020</name>
</gene>
<evidence type="ECO:0000259" key="2">
    <source>
        <dbReference type="PROSITE" id="PS51704"/>
    </source>
</evidence>
<feature type="chain" id="PRO_5046565479" evidence="1">
    <location>
        <begin position="22"/>
        <end position="254"/>
    </location>
</feature>
<dbReference type="SUPFAM" id="SSF51695">
    <property type="entry name" value="PLC-like phosphodiesterases"/>
    <property type="match status" value="1"/>
</dbReference>
<evidence type="ECO:0000256" key="1">
    <source>
        <dbReference type="SAM" id="SignalP"/>
    </source>
</evidence>
<feature type="domain" description="GP-PDE" evidence="2">
    <location>
        <begin position="24"/>
        <end position="252"/>
    </location>
</feature>
<dbReference type="InterPro" id="IPR030395">
    <property type="entry name" value="GP_PDE_dom"/>
</dbReference>
<dbReference type="PROSITE" id="PS51704">
    <property type="entry name" value="GP_PDE"/>
    <property type="match status" value="1"/>
</dbReference>
<feature type="signal peptide" evidence="1">
    <location>
        <begin position="1"/>
        <end position="21"/>
    </location>
</feature>
<dbReference type="Gene3D" id="3.20.20.190">
    <property type="entry name" value="Phosphatidylinositol (PI) phosphodiesterase"/>
    <property type="match status" value="1"/>
</dbReference>
<organism evidence="3 4">
    <name type="scientific">Flavobacterium agricola</name>
    <dbReference type="NCBI Taxonomy" id="2870839"/>
    <lineage>
        <taxon>Bacteria</taxon>
        <taxon>Pseudomonadati</taxon>
        <taxon>Bacteroidota</taxon>
        <taxon>Flavobacteriia</taxon>
        <taxon>Flavobacteriales</taxon>
        <taxon>Flavobacteriaceae</taxon>
        <taxon>Flavobacterium</taxon>
    </lineage>
</organism>
<dbReference type="EMBL" id="CP081495">
    <property type="protein sequence ID" value="UYW02265.1"/>
    <property type="molecule type" value="Genomic_DNA"/>
</dbReference>
<keyword evidence="4" id="KW-1185">Reference proteome</keyword>
<dbReference type="PANTHER" id="PTHR46211:SF1">
    <property type="entry name" value="GLYCEROPHOSPHODIESTER PHOSPHODIESTERASE, CYTOPLASMIC"/>
    <property type="match status" value="1"/>
</dbReference>
<accession>A0ABY6M369</accession>
<proteinExistence type="predicted"/>